<dbReference type="EMBL" id="JH719395">
    <property type="protein sequence ID" value="EJC80811.1"/>
    <property type="molecule type" value="Genomic_DNA"/>
</dbReference>
<dbReference type="InterPro" id="IPR001525">
    <property type="entry name" value="C5_MeTfrase"/>
</dbReference>
<feature type="region of interest" description="Disordered" evidence="6">
    <location>
        <begin position="612"/>
        <end position="655"/>
    </location>
</feature>
<gene>
    <name evidence="7" type="ORF">Rleg4DRAFT_2473</name>
</gene>
<dbReference type="PRINTS" id="PR00105">
    <property type="entry name" value="C5METTRFRASE"/>
</dbReference>
<keyword evidence="2 5" id="KW-0808">Transferase</keyword>
<evidence type="ECO:0000256" key="3">
    <source>
        <dbReference type="ARBA" id="ARBA00022747"/>
    </source>
</evidence>
<dbReference type="GO" id="GO:0032259">
    <property type="term" value="P:methylation"/>
    <property type="evidence" value="ECO:0007669"/>
    <property type="project" value="UniProtKB-KW"/>
</dbReference>
<comment type="similarity">
    <text evidence="5">Belongs to the class I-like SAM-binding methyltransferase superfamily. C5-methyltransferase family.</text>
</comment>
<proteinExistence type="inferred from homology"/>
<dbReference type="GO" id="GO:0003886">
    <property type="term" value="F:DNA (cytosine-5-)-methyltransferase activity"/>
    <property type="evidence" value="ECO:0007669"/>
    <property type="project" value="UniProtKB-EC"/>
</dbReference>
<evidence type="ECO:0000256" key="5">
    <source>
        <dbReference type="PROSITE-ProRule" id="PRU01016"/>
    </source>
</evidence>
<comment type="catalytic activity">
    <reaction evidence="4">
        <text>a 2'-deoxycytidine in DNA + S-adenosyl-L-methionine = a 5-methyl-2'-deoxycytidine in DNA + S-adenosyl-L-homocysteine + H(+)</text>
        <dbReference type="Rhea" id="RHEA:13681"/>
        <dbReference type="Rhea" id="RHEA-COMP:11369"/>
        <dbReference type="Rhea" id="RHEA-COMP:11370"/>
        <dbReference type="ChEBI" id="CHEBI:15378"/>
        <dbReference type="ChEBI" id="CHEBI:57856"/>
        <dbReference type="ChEBI" id="CHEBI:59789"/>
        <dbReference type="ChEBI" id="CHEBI:85452"/>
        <dbReference type="ChEBI" id="CHEBI:85454"/>
        <dbReference type="EC" id="2.1.1.37"/>
    </reaction>
</comment>
<evidence type="ECO:0000313" key="8">
    <source>
        <dbReference type="Proteomes" id="UP000005732"/>
    </source>
</evidence>
<dbReference type="HOGENOM" id="CLU_411531_0_0_5"/>
<dbReference type="Proteomes" id="UP000005732">
    <property type="component" value="Unassembled WGS sequence"/>
</dbReference>
<dbReference type="GO" id="GO:0009307">
    <property type="term" value="P:DNA restriction-modification system"/>
    <property type="evidence" value="ECO:0007669"/>
    <property type="project" value="UniProtKB-KW"/>
</dbReference>
<feature type="compositionally biased region" description="Basic and acidic residues" evidence="6">
    <location>
        <begin position="337"/>
        <end position="350"/>
    </location>
</feature>
<evidence type="ECO:0000313" key="7">
    <source>
        <dbReference type="EMBL" id="EJC80811.1"/>
    </source>
</evidence>
<dbReference type="Gene3D" id="3.40.50.150">
    <property type="entry name" value="Vaccinia Virus protein VP39"/>
    <property type="match status" value="1"/>
</dbReference>
<protein>
    <submittedName>
        <fullName evidence="7">Site-specific DNA methylase</fullName>
    </submittedName>
</protein>
<reference evidence="7 8" key="1">
    <citation type="submission" date="2012-02" db="EMBL/GenBank/DDBJ databases">
        <title>Improved High-Quality Draft Sequence of Rhizobium leguminosarum bv. trifolii WSM2297.</title>
        <authorList>
            <consortium name="US DOE Joint Genome Institute"/>
            <person name="Lucas S."/>
            <person name="Han J."/>
            <person name="Lapidus A."/>
            <person name="Cheng J.-F."/>
            <person name="Goodwin L."/>
            <person name="Pitluck S."/>
            <person name="Peters L."/>
            <person name="Ovchinnikova G."/>
            <person name="Zhang X."/>
            <person name="Detter J.C."/>
            <person name="Han C."/>
            <person name="Tapia R."/>
            <person name="Land M."/>
            <person name="Hauser L."/>
            <person name="Kyrpides N."/>
            <person name="Ivanova N."/>
            <person name="Pagani I."/>
            <person name="Brau L."/>
            <person name="Yates R."/>
            <person name="O'Hara G."/>
            <person name="Rui T."/>
            <person name="Howieson J."/>
            <person name="Reeve W."/>
            <person name="Woyke T."/>
        </authorList>
    </citation>
    <scope>NUCLEOTIDE SEQUENCE [LARGE SCALE GENOMIC DNA]</scope>
    <source>
        <strain evidence="7 8">WSM2297</strain>
    </source>
</reference>
<evidence type="ECO:0000256" key="6">
    <source>
        <dbReference type="SAM" id="MobiDB-lite"/>
    </source>
</evidence>
<feature type="region of interest" description="Disordered" evidence="6">
    <location>
        <begin position="334"/>
        <end position="357"/>
    </location>
</feature>
<dbReference type="PROSITE" id="PS51679">
    <property type="entry name" value="SAM_MT_C5"/>
    <property type="match status" value="1"/>
</dbReference>
<feature type="compositionally biased region" description="Acidic residues" evidence="6">
    <location>
        <begin position="617"/>
        <end position="627"/>
    </location>
</feature>
<dbReference type="RefSeq" id="WP_003581634.1">
    <property type="nucleotide sequence ID" value="NZ_JH719395.1"/>
</dbReference>
<dbReference type="InterPro" id="IPR029063">
    <property type="entry name" value="SAM-dependent_MTases_sf"/>
</dbReference>
<dbReference type="SUPFAM" id="SSF53335">
    <property type="entry name" value="S-adenosyl-L-methionine-dependent methyltransferases"/>
    <property type="match status" value="1"/>
</dbReference>
<comment type="caution">
    <text evidence="5">Lacks conserved residue(s) required for the propagation of feature annotation.</text>
</comment>
<accession>J0W508</accession>
<dbReference type="Pfam" id="PF00145">
    <property type="entry name" value="DNA_methylase"/>
    <property type="match status" value="1"/>
</dbReference>
<evidence type="ECO:0000256" key="4">
    <source>
        <dbReference type="ARBA" id="ARBA00047422"/>
    </source>
</evidence>
<keyword evidence="1 5" id="KW-0489">Methyltransferase</keyword>
<evidence type="ECO:0000256" key="1">
    <source>
        <dbReference type="ARBA" id="ARBA00022603"/>
    </source>
</evidence>
<dbReference type="AlphaFoldDB" id="J0W508"/>
<dbReference type="OrthoDB" id="9813719at2"/>
<organism evidence="7 8">
    <name type="scientific">Rhizobium leguminosarum bv. trifolii WSM2297</name>
    <dbReference type="NCBI Taxonomy" id="754762"/>
    <lineage>
        <taxon>Bacteria</taxon>
        <taxon>Pseudomonadati</taxon>
        <taxon>Pseudomonadota</taxon>
        <taxon>Alphaproteobacteria</taxon>
        <taxon>Hyphomicrobiales</taxon>
        <taxon>Rhizobiaceae</taxon>
        <taxon>Rhizobium/Agrobacterium group</taxon>
        <taxon>Rhizobium</taxon>
    </lineage>
</organism>
<feature type="region of interest" description="Disordered" evidence="6">
    <location>
        <begin position="417"/>
        <end position="449"/>
    </location>
</feature>
<keyword evidence="3" id="KW-0680">Restriction system</keyword>
<sequence>MKVQWQVKTETLFVEDATFLLDEMREYERNSRSTLVRDNIIKFAKLLLDDFEYLFGTKFAPVEHWETIGATDRLEKQMAQAHFALKQLAEGSFCNKLPFIDPKDFRTNYSFYESALPKWSALHSIEFLAGITPPRVRRPQSKGRRRLVKLNAVELCAGIGGQAIGIQDAGYNLLGVYERNEAAAQTIAVNRPSWLPTRCDIRVDYEKLRGDIAQKLCSADGQPDKQLDLLSGALPWRAWDGHGKGLKDDKDLFGVVRNLIEEFRPRSFFFETAEEFEEPRYLKDVDFLQAEFAGLGYHTEIFRPEFSDFGIVQMRRKIYLVGIQKQFAGKLQLPASKQRDTRAKKTDSDSRKHRRPTLGNALASVAFPFTSVTRITVARSENQLKYEKQTLYWLETYGKQTKIPDLSRGLNTFRKSKATRPLAPEIRADGTKKRGRKPKQRPESAKNSPYLPPVLWDTWQGYGFDIETRLPRVPGLGAENRTLLPITPEILKALQGYPKSWRLVGELDEQINSLCETTPPILAKVISQAIHTALIDGMIDLGTPQAVAIDADPPETHSIEITAPSGELIKRWICHVPPLLPDLTKENNPGLKLGSVWNYGIRAMRGELPKYSRYDDVGPEYDDEDDHHDDGRGDCDFSEDDLDEQDVKVTEPTLPGRDAASLVRRLV</sequence>
<keyword evidence="5" id="KW-0949">S-adenosyl-L-methionine</keyword>
<evidence type="ECO:0000256" key="2">
    <source>
        <dbReference type="ARBA" id="ARBA00022679"/>
    </source>
</evidence>
<name>J0W508_RHILT</name>